<feature type="domain" description="ATP-grasp" evidence="17">
    <location>
        <begin position="145"/>
        <end position="346"/>
    </location>
</feature>
<dbReference type="KEGG" id="acht:bsdcttw_22890"/>
<dbReference type="Pfam" id="PF07478">
    <property type="entry name" value="Dala_Dala_lig_C"/>
    <property type="match status" value="1"/>
</dbReference>
<dbReference type="GO" id="GO:0071555">
    <property type="term" value="P:cell wall organization"/>
    <property type="evidence" value="ECO:0007669"/>
    <property type="project" value="UniProtKB-KW"/>
</dbReference>
<evidence type="ECO:0000259" key="17">
    <source>
        <dbReference type="PROSITE" id="PS50975"/>
    </source>
</evidence>
<dbReference type="EMBL" id="AP023368">
    <property type="protein sequence ID" value="BCJ99248.1"/>
    <property type="molecule type" value="Genomic_DNA"/>
</dbReference>
<feature type="binding site" evidence="15">
    <location>
        <position position="300"/>
    </location>
    <ligand>
        <name>Mg(2+)</name>
        <dbReference type="ChEBI" id="CHEBI:18420"/>
        <label>1</label>
    </ligand>
</feature>
<dbReference type="NCBIfam" id="NF000091">
    <property type="entry name" value="D_ala_D_ser_VanG"/>
    <property type="match status" value="1"/>
</dbReference>
<comment type="cofactor">
    <cofactor evidence="15">
        <name>Mg(2+)</name>
        <dbReference type="ChEBI" id="CHEBI:18420"/>
    </cofactor>
    <cofactor evidence="15">
        <name>Mn(2+)</name>
        <dbReference type="ChEBI" id="CHEBI:29035"/>
    </cofactor>
    <text evidence="15">Binds 2 magnesium or manganese ions per subunit.</text>
</comment>
<dbReference type="EC" id="6.3.2.4" evidence="12"/>
<feature type="binding site" evidence="14">
    <location>
        <position position="141"/>
    </location>
    <ligand>
        <name>ATP</name>
        <dbReference type="ChEBI" id="CHEBI:30616"/>
    </ligand>
</feature>
<dbReference type="InterPro" id="IPR005905">
    <property type="entry name" value="D_ala_D_ala"/>
</dbReference>
<feature type="active site" evidence="13">
    <location>
        <position position="190"/>
    </location>
</feature>
<proteinExistence type="inferred from homology"/>
<reference evidence="18 19" key="2">
    <citation type="submission" date="2020-08" db="EMBL/GenBank/DDBJ databases">
        <authorList>
            <person name="Ueki A."/>
            <person name="Tonouchi A."/>
        </authorList>
    </citation>
    <scope>NUCLEOTIDE SEQUENCE [LARGE SCALE GENOMIC DNA]</scope>
    <source>
        <strain evidence="18 19">CTTW</strain>
    </source>
</reference>
<dbReference type="UniPathway" id="UPA00219"/>
<keyword evidence="7 15" id="KW-0460">Magnesium</keyword>
<dbReference type="GO" id="GO:0008360">
    <property type="term" value="P:regulation of cell shape"/>
    <property type="evidence" value="ECO:0007669"/>
    <property type="project" value="UniProtKB-KW"/>
</dbReference>
<dbReference type="AlphaFoldDB" id="A0A7I8DLG5"/>
<dbReference type="InterPro" id="IPR000291">
    <property type="entry name" value="D-Ala_lig_Van_CS"/>
</dbReference>
<dbReference type="NCBIfam" id="NF002528">
    <property type="entry name" value="PRK01966.1-4"/>
    <property type="match status" value="1"/>
</dbReference>
<dbReference type="GO" id="GO:0009252">
    <property type="term" value="P:peptidoglycan biosynthetic process"/>
    <property type="evidence" value="ECO:0007669"/>
    <property type="project" value="UniProtKB-UniRule"/>
</dbReference>
<dbReference type="GO" id="GO:0008716">
    <property type="term" value="F:D-alanine-D-alanine ligase activity"/>
    <property type="evidence" value="ECO:0007669"/>
    <property type="project" value="UniProtKB-UniRule"/>
</dbReference>
<dbReference type="Gene3D" id="3.40.50.20">
    <property type="match status" value="1"/>
</dbReference>
<evidence type="ECO:0000256" key="7">
    <source>
        <dbReference type="ARBA" id="ARBA00022842"/>
    </source>
</evidence>
<keyword evidence="10 15" id="KW-0464">Manganese</keyword>
<feature type="binding site" evidence="15">
    <location>
        <position position="313"/>
    </location>
    <ligand>
        <name>Mg(2+)</name>
        <dbReference type="ChEBI" id="CHEBI:18420"/>
        <label>2</label>
    </ligand>
</feature>
<dbReference type="InterPro" id="IPR016185">
    <property type="entry name" value="PreATP-grasp_dom_sf"/>
</dbReference>
<accession>A0A7I8DLG5</accession>
<gene>
    <name evidence="18" type="primary">vanG</name>
    <name evidence="12" type="synonym">ddl</name>
    <name evidence="18" type="ORF">bsdcttw_22890</name>
</gene>
<dbReference type="PROSITE" id="PS00843">
    <property type="entry name" value="DALA_DALA_LIGASE_1"/>
    <property type="match status" value="1"/>
</dbReference>
<keyword evidence="8 12" id="KW-0133">Cell shape</keyword>
<dbReference type="InterPro" id="IPR011127">
    <property type="entry name" value="Dala_Dala_lig_N"/>
</dbReference>
<evidence type="ECO:0000256" key="15">
    <source>
        <dbReference type="PIRSR" id="PIRSR039102-3"/>
    </source>
</evidence>
<feature type="binding site" evidence="15">
    <location>
        <position position="315"/>
    </location>
    <ligand>
        <name>Mg(2+)</name>
        <dbReference type="ChEBI" id="CHEBI:18420"/>
        <label>2</label>
    </ligand>
</feature>
<feature type="binding site" evidence="14">
    <location>
        <begin position="190"/>
        <end position="191"/>
    </location>
    <ligand>
        <name>ATP</name>
        <dbReference type="ChEBI" id="CHEBI:30616"/>
    </ligand>
</feature>
<organism evidence="18 19">
    <name type="scientific">Anaerocolumna chitinilytica</name>
    <dbReference type="NCBI Taxonomy" id="1727145"/>
    <lineage>
        <taxon>Bacteria</taxon>
        <taxon>Bacillati</taxon>
        <taxon>Bacillota</taxon>
        <taxon>Clostridia</taxon>
        <taxon>Lachnospirales</taxon>
        <taxon>Lachnospiraceae</taxon>
        <taxon>Anaerocolumna</taxon>
    </lineage>
</organism>
<feature type="binding site" evidence="14">
    <location>
        <begin position="220"/>
        <end position="227"/>
    </location>
    <ligand>
        <name>ATP</name>
        <dbReference type="ChEBI" id="CHEBI:30616"/>
    </ligand>
</feature>
<dbReference type="PANTHER" id="PTHR23132">
    <property type="entry name" value="D-ALANINE--D-ALANINE LIGASE"/>
    <property type="match status" value="1"/>
</dbReference>
<keyword evidence="6 16" id="KW-0067">ATP-binding</keyword>
<keyword evidence="12" id="KW-0963">Cytoplasm</keyword>
<keyword evidence="9 12" id="KW-0573">Peptidoglycan synthesis</keyword>
<dbReference type="Pfam" id="PF01820">
    <property type="entry name" value="Dala_Dala_lig_N"/>
    <property type="match status" value="1"/>
</dbReference>
<evidence type="ECO:0000256" key="12">
    <source>
        <dbReference type="HAMAP-Rule" id="MF_00047"/>
    </source>
</evidence>
<evidence type="ECO:0000256" key="3">
    <source>
        <dbReference type="ARBA" id="ARBA00022598"/>
    </source>
</evidence>
<comment type="subcellular location">
    <subcellularLocation>
        <location evidence="12">Cytoplasm</location>
    </subcellularLocation>
</comment>
<feature type="active site" evidence="13">
    <location>
        <position position="16"/>
    </location>
</feature>
<keyword evidence="19" id="KW-1185">Reference proteome</keyword>
<protein>
    <recommendedName>
        <fullName evidence="12">D-alanine--D-alanine ligase</fullName>
        <ecNumber evidence="12">6.3.2.4</ecNumber>
    </recommendedName>
    <alternativeName>
        <fullName evidence="12">D-Ala-D-Ala ligase</fullName>
    </alternativeName>
    <alternativeName>
        <fullName evidence="12">D-alanylalanine synthetase</fullName>
    </alternativeName>
</protein>
<dbReference type="PIRSF" id="PIRSF039102">
    <property type="entry name" value="Ddl/VanB"/>
    <property type="match status" value="1"/>
</dbReference>
<dbReference type="HAMAP" id="MF_00047">
    <property type="entry name" value="Dala_Dala_lig"/>
    <property type="match status" value="1"/>
</dbReference>
<evidence type="ECO:0000256" key="10">
    <source>
        <dbReference type="ARBA" id="ARBA00023211"/>
    </source>
</evidence>
<dbReference type="PROSITE" id="PS00844">
    <property type="entry name" value="DALA_DALA_LIGASE_2"/>
    <property type="match status" value="1"/>
</dbReference>
<comment type="similarity">
    <text evidence="2 12">Belongs to the D-alanine--D-alanine ligase family.</text>
</comment>
<keyword evidence="5 14" id="KW-0547">Nucleotide-binding</keyword>
<keyword evidence="11 12" id="KW-0961">Cell wall biogenesis/degradation</keyword>
<evidence type="ECO:0000256" key="8">
    <source>
        <dbReference type="ARBA" id="ARBA00022960"/>
    </source>
</evidence>
<dbReference type="SUPFAM" id="SSF52440">
    <property type="entry name" value="PreATP-grasp domain"/>
    <property type="match status" value="1"/>
</dbReference>
<reference evidence="18 19" key="1">
    <citation type="submission" date="2020-08" db="EMBL/GenBank/DDBJ databases">
        <title>Draft genome sequencing of an Anaerocolumna strain isolated from anoxic soil subjected to BSD treatment.</title>
        <authorList>
            <person name="Uek A."/>
            <person name="Tonouchi A."/>
        </authorList>
    </citation>
    <scope>NUCLEOTIDE SEQUENCE [LARGE SCALE GENOMIC DNA]</scope>
    <source>
        <strain evidence="18 19">CTTW</strain>
    </source>
</reference>
<evidence type="ECO:0000313" key="18">
    <source>
        <dbReference type="EMBL" id="BCJ99248.1"/>
    </source>
</evidence>
<dbReference type="InterPro" id="IPR011095">
    <property type="entry name" value="Dala_Dala_lig_C"/>
</dbReference>
<dbReference type="PANTHER" id="PTHR23132:SF25">
    <property type="entry name" value="D-ALANINE--D-ALANINE LIGASE A"/>
    <property type="match status" value="1"/>
</dbReference>
<evidence type="ECO:0000256" key="5">
    <source>
        <dbReference type="ARBA" id="ARBA00022741"/>
    </source>
</evidence>
<feature type="binding site" evidence="14">
    <location>
        <begin position="182"/>
        <end position="184"/>
    </location>
    <ligand>
        <name>ATP</name>
        <dbReference type="ChEBI" id="CHEBI:30616"/>
    </ligand>
</feature>
<evidence type="ECO:0000256" key="1">
    <source>
        <dbReference type="ARBA" id="ARBA00001936"/>
    </source>
</evidence>
<name>A0A7I8DLG5_9FIRM</name>
<feature type="binding site" evidence="14">
    <location>
        <begin position="312"/>
        <end position="313"/>
    </location>
    <ligand>
        <name>ATP</name>
        <dbReference type="ChEBI" id="CHEBI:30616"/>
    </ligand>
</feature>
<dbReference type="NCBIfam" id="TIGR01205">
    <property type="entry name" value="D_ala_D_alaTIGR"/>
    <property type="match status" value="1"/>
</dbReference>
<evidence type="ECO:0000256" key="6">
    <source>
        <dbReference type="ARBA" id="ARBA00022840"/>
    </source>
</evidence>
<keyword evidence="4 15" id="KW-0479">Metal-binding</keyword>
<feature type="active site" evidence="13">
    <location>
        <position position="324"/>
    </location>
</feature>
<dbReference type="GO" id="GO:0046872">
    <property type="term" value="F:metal ion binding"/>
    <property type="evidence" value="ECO:0007669"/>
    <property type="project" value="UniProtKB-KW"/>
</dbReference>
<comment type="pathway">
    <text evidence="12">Cell wall biogenesis; peptidoglycan biosynthesis.</text>
</comment>
<dbReference type="Gene3D" id="3.30.1490.20">
    <property type="entry name" value="ATP-grasp fold, A domain"/>
    <property type="match status" value="1"/>
</dbReference>
<dbReference type="RefSeq" id="WP_185259516.1">
    <property type="nucleotide sequence ID" value="NZ_AP023368.1"/>
</dbReference>
<evidence type="ECO:0000256" key="4">
    <source>
        <dbReference type="ARBA" id="ARBA00022723"/>
    </source>
</evidence>
<comment type="function">
    <text evidence="12">Cell wall formation.</text>
</comment>
<evidence type="ECO:0000256" key="2">
    <source>
        <dbReference type="ARBA" id="ARBA00010871"/>
    </source>
</evidence>
<dbReference type="SUPFAM" id="SSF56059">
    <property type="entry name" value="Glutathione synthetase ATP-binding domain-like"/>
    <property type="match status" value="1"/>
</dbReference>
<dbReference type="FunFam" id="3.30.470.20:FF:000008">
    <property type="entry name" value="D-alanine--D-alanine ligase"/>
    <property type="match status" value="1"/>
</dbReference>
<dbReference type="InterPro" id="IPR013815">
    <property type="entry name" value="ATP_grasp_subdomain_1"/>
</dbReference>
<evidence type="ECO:0000256" key="9">
    <source>
        <dbReference type="ARBA" id="ARBA00022984"/>
    </source>
</evidence>
<evidence type="ECO:0000256" key="14">
    <source>
        <dbReference type="PIRSR" id="PIRSR039102-2"/>
    </source>
</evidence>
<dbReference type="Gene3D" id="3.30.470.20">
    <property type="entry name" value="ATP-grasp fold, B domain"/>
    <property type="match status" value="1"/>
</dbReference>
<dbReference type="Proteomes" id="UP000515703">
    <property type="component" value="Chromosome"/>
</dbReference>
<sequence length="351" mass="39031">MLKKNIAVIFGGCSSEYEVSLQSASSILRVLEEMGEYNIIRIGITREGVWYRYLGPLSEIEADTWKDKEQYLNAALISPDRSLKGIIEFTKGGIKTTKLHGAFPVLHGKNGEDGTVQGLIELAGIPLIGCDTESSALCMDKDKAHRLVKEAGVLVPKAVLLNGTEEEELILKKVRDMSYPVFVKPVKAGSSFGITKVYKEEELIPAIKEAFHHDREVLIEENISGFEVGCAVMGKDKLIIGEVDEIELTEGFFDYTEKYTLKSSAIHMPARIDEESVKRIKESAALIYRTLGCKGFARVDMFFTEKKEIVFNEVNTIPGFTSHSRYPGMMKGIGLSYADILSRLITEELMG</sequence>
<feature type="binding site" evidence="15">
    <location>
        <position position="313"/>
    </location>
    <ligand>
        <name>Mg(2+)</name>
        <dbReference type="ChEBI" id="CHEBI:18420"/>
        <label>1</label>
    </ligand>
</feature>
<evidence type="ECO:0000256" key="13">
    <source>
        <dbReference type="PIRSR" id="PIRSR039102-1"/>
    </source>
</evidence>
<comment type="cofactor">
    <cofactor evidence="1">
        <name>Mn(2+)</name>
        <dbReference type="ChEBI" id="CHEBI:29035"/>
    </cofactor>
</comment>
<evidence type="ECO:0000256" key="16">
    <source>
        <dbReference type="PROSITE-ProRule" id="PRU00409"/>
    </source>
</evidence>
<evidence type="ECO:0000256" key="11">
    <source>
        <dbReference type="ARBA" id="ARBA00023316"/>
    </source>
</evidence>
<keyword evidence="3 12" id="KW-0436">Ligase</keyword>
<dbReference type="InterPro" id="IPR011761">
    <property type="entry name" value="ATP-grasp"/>
</dbReference>
<comment type="catalytic activity">
    <reaction evidence="12">
        <text>2 D-alanine + ATP = D-alanyl-D-alanine + ADP + phosphate + H(+)</text>
        <dbReference type="Rhea" id="RHEA:11224"/>
        <dbReference type="ChEBI" id="CHEBI:15378"/>
        <dbReference type="ChEBI" id="CHEBI:30616"/>
        <dbReference type="ChEBI" id="CHEBI:43474"/>
        <dbReference type="ChEBI" id="CHEBI:57416"/>
        <dbReference type="ChEBI" id="CHEBI:57822"/>
        <dbReference type="ChEBI" id="CHEBI:456216"/>
        <dbReference type="EC" id="6.3.2.4"/>
    </reaction>
</comment>
<evidence type="ECO:0000313" key="19">
    <source>
        <dbReference type="Proteomes" id="UP000515703"/>
    </source>
</evidence>
<dbReference type="GO" id="GO:0005829">
    <property type="term" value="C:cytosol"/>
    <property type="evidence" value="ECO:0007669"/>
    <property type="project" value="TreeGrafter"/>
</dbReference>
<dbReference type="GO" id="GO:0005524">
    <property type="term" value="F:ATP binding"/>
    <property type="evidence" value="ECO:0007669"/>
    <property type="project" value="UniProtKB-UniRule"/>
</dbReference>
<dbReference type="PROSITE" id="PS50975">
    <property type="entry name" value="ATP_GRASP"/>
    <property type="match status" value="1"/>
</dbReference>